<dbReference type="Proteomes" id="UP000320055">
    <property type="component" value="Unassembled WGS sequence"/>
</dbReference>
<name>A0A563VL07_9CYAN</name>
<evidence type="ECO:0000313" key="2">
    <source>
        <dbReference type="Proteomes" id="UP000320055"/>
    </source>
</evidence>
<organism evidence="1 2">
    <name type="scientific">Hyella patelloides LEGE 07179</name>
    <dbReference type="NCBI Taxonomy" id="945734"/>
    <lineage>
        <taxon>Bacteria</taxon>
        <taxon>Bacillati</taxon>
        <taxon>Cyanobacteriota</taxon>
        <taxon>Cyanophyceae</taxon>
        <taxon>Pleurocapsales</taxon>
        <taxon>Hyellaceae</taxon>
        <taxon>Hyella</taxon>
    </lineage>
</organism>
<evidence type="ECO:0000313" key="1">
    <source>
        <dbReference type="EMBL" id="VEP12134.1"/>
    </source>
</evidence>
<dbReference type="EMBL" id="CAACVJ010000042">
    <property type="protein sequence ID" value="VEP12134.1"/>
    <property type="molecule type" value="Genomic_DNA"/>
</dbReference>
<reference evidence="1 2" key="1">
    <citation type="submission" date="2019-01" db="EMBL/GenBank/DDBJ databases">
        <authorList>
            <person name="Brito A."/>
        </authorList>
    </citation>
    <scope>NUCLEOTIDE SEQUENCE [LARGE SCALE GENOMIC DNA]</scope>
    <source>
        <strain evidence="1">1</strain>
    </source>
</reference>
<protein>
    <submittedName>
        <fullName evidence="1">Uncharacterized protein</fullName>
    </submittedName>
</protein>
<sequence>MNKLSPKATEYPNLLIFVLIIEINQENKALGFLGNFIFSQDRKLGFSFLDS</sequence>
<accession>A0A563VL07</accession>
<keyword evidence="2" id="KW-1185">Reference proteome</keyword>
<proteinExistence type="predicted"/>
<dbReference type="AlphaFoldDB" id="A0A563VL07"/>
<gene>
    <name evidence="1" type="ORF">H1P_1360004</name>
</gene>